<sequence length="76" mass="8825">MVKNQLIYSIQKFIEKKDISVKNANNIEFLLESLNSEHELVDNTILMLASYAPNGGKYMYDEDQVAYELKKILKIL</sequence>
<dbReference type="OrthoDB" id="6906164at2"/>
<dbReference type="RefSeq" id="WP_005054111.1">
    <property type="nucleotide sequence ID" value="NZ_KB849759.1"/>
</dbReference>
<dbReference type="PATRIC" id="fig|1217649.3.peg.1712"/>
<evidence type="ECO:0000313" key="2">
    <source>
        <dbReference type="Proteomes" id="UP000018417"/>
    </source>
</evidence>
<dbReference type="Proteomes" id="UP000018417">
    <property type="component" value="Unassembled WGS sequence"/>
</dbReference>
<proteinExistence type="predicted"/>
<gene>
    <name evidence="1" type="ORF">F934_01774</name>
</gene>
<comment type="caution">
    <text evidence="1">The sequence shown here is derived from an EMBL/GenBank/DDBJ whole genome shotgun (WGS) entry which is preliminary data.</text>
</comment>
<dbReference type="HOGENOM" id="CLU_198732_0_0_6"/>
<protein>
    <submittedName>
        <fullName evidence="1">Uncharacterized protein</fullName>
    </submittedName>
</protein>
<evidence type="ECO:0000313" key="1">
    <source>
        <dbReference type="EMBL" id="ENW05042.1"/>
    </source>
</evidence>
<dbReference type="EMBL" id="APQK01000012">
    <property type="protein sequence ID" value="ENW05042.1"/>
    <property type="molecule type" value="Genomic_DNA"/>
</dbReference>
<accession>N9E4I5</accession>
<name>N9E4I5_9GAMM</name>
<organism evidence="1 2">
    <name type="scientific">Acinetobacter beijerinckii ANC 3835</name>
    <dbReference type="NCBI Taxonomy" id="1217649"/>
    <lineage>
        <taxon>Bacteria</taxon>
        <taxon>Pseudomonadati</taxon>
        <taxon>Pseudomonadota</taxon>
        <taxon>Gammaproteobacteria</taxon>
        <taxon>Moraxellales</taxon>
        <taxon>Moraxellaceae</taxon>
        <taxon>Acinetobacter</taxon>
    </lineage>
</organism>
<reference evidence="1 2" key="1">
    <citation type="submission" date="2013-02" db="EMBL/GenBank/DDBJ databases">
        <title>The Genome Sequence of Acinetobacter beijerinckii ANC 3835.</title>
        <authorList>
            <consortium name="The Broad Institute Genome Sequencing Platform"/>
            <consortium name="The Broad Institute Genome Sequencing Center for Infectious Disease"/>
            <person name="Cerqueira G."/>
            <person name="Feldgarden M."/>
            <person name="Courvalin P."/>
            <person name="Perichon B."/>
            <person name="Grillot-Courvalin C."/>
            <person name="Clermont D."/>
            <person name="Rocha E."/>
            <person name="Yoon E.-J."/>
            <person name="Nemec A."/>
            <person name="Walker B."/>
            <person name="Young S.K."/>
            <person name="Zeng Q."/>
            <person name="Gargeya S."/>
            <person name="Fitzgerald M."/>
            <person name="Haas B."/>
            <person name="Abouelleil A."/>
            <person name="Alvarado L."/>
            <person name="Arachchi H.M."/>
            <person name="Berlin A.M."/>
            <person name="Chapman S.B."/>
            <person name="Dewar J."/>
            <person name="Goldberg J."/>
            <person name="Griggs A."/>
            <person name="Gujja S."/>
            <person name="Hansen M."/>
            <person name="Howarth C."/>
            <person name="Imamovic A."/>
            <person name="Larimer J."/>
            <person name="McCowan C."/>
            <person name="Murphy C."/>
            <person name="Neiman D."/>
            <person name="Pearson M."/>
            <person name="Priest M."/>
            <person name="Roberts A."/>
            <person name="Saif S."/>
            <person name="Shea T."/>
            <person name="Sisk P."/>
            <person name="Sykes S."/>
            <person name="Wortman J."/>
            <person name="Nusbaum C."/>
            <person name="Birren B."/>
        </authorList>
    </citation>
    <scope>NUCLEOTIDE SEQUENCE [LARGE SCALE GENOMIC DNA]</scope>
    <source>
        <strain evidence="1 2">ANC 3835</strain>
    </source>
</reference>
<dbReference type="AlphaFoldDB" id="N9E4I5"/>